<evidence type="ECO:0000313" key="2">
    <source>
        <dbReference type="Proteomes" id="UP000251088"/>
    </source>
</evidence>
<gene>
    <name evidence="1" type="ORF">NCTC9128_00490</name>
</gene>
<dbReference type="Proteomes" id="UP000251088">
    <property type="component" value="Unassembled WGS sequence"/>
</dbReference>
<dbReference type="AlphaFoldDB" id="A0A2X3CCA1"/>
<protein>
    <submittedName>
        <fullName evidence="1">Uncharacterized protein</fullName>
    </submittedName>
</protein>
<organism evidence="1 2">
    <name type="scientific">Klebsiella pneumoniae</name>
    <dbReference type="NCBI Taxonomy" id="573"/>
    <lineage>
        <taxon>Bacteria</taxon>
        <taxon>Pseudomonadati</taxon>
        <taxon>Pseudomonadota</taxon>
        <taxon>Gammaproteobacteria</taxon>
        <taxon>Enterobacterales</taxon>
        <taxon>Enterobacteriaceae</taxon>
        <taxon>Klebsiella/Raoultella group</taxon>
        <taxon>Klebsiella</taxon>
        <taxon>Klebsiella pneumoniae complex</taxon>
    </lineage>
</organism>
<dbReference type="EMBL" id="UAWN01000002">
    <property type="protein sequence ID" value="SQC05905.1"/>
    <property type="molecule type" value="Genomic_DNA"/>
</dbReference>
<accession>A0A2X3CCA1</accession>
<name>A0A2X3CCA1_KLEPN</name>
<reference evidence="1 2" key="1">
    <citation type="submission" date="2018-06" db="EMBL/GenBank/DDBJ databases">
        <authorList>
            <consortium name="Pathogen Informatics"/>
            <person name="Doyle S."/>
        </authorList>
    </citation>
    <scope>NUCLEOTIDE SEQUENCE [LARGE SCALE GENOMIC DNA]</scope>
    <source>
        <strain evidence="1 2">NCTC9128</strain>
    </source>
</reference>
<sequence>MHKYTVLLNDGTVGTLIVDSVDEGQNVTVDLHDENGNPITATGTVVEILEESES</sequence>
<evidence type="ECO:0000313" key="1">
    <source>
        <dbReference type="EMBL" id="SQC05905.1"/>
    </source>
</evidence>
<proteinExistence type="predicted"/>
<dbReference type="RefSeq" id="WP_011154586.1">
    <property type="nucleotide sequence ID" value="NZ_BIJO01000027.1"/>
</dbReference>